<dbReference type="PRINTS" id="PR00773">
    <property type="entry name" value="GRPEPROTEIN"/>
</dbReference>
<feature type="compositionally biased region" description="Low complexity" evidence="6">
    <location>
        <begin position="43"/>
        <end position="54"/>
    </location>
</feature>
<dbReference type="Pfam" id="PF01025">
    <property type="entry name" value="GrpE"/>
    <property type="match status" value="1"/>
</dbReference>
<dbReference type="InterPro" id="IPR013805">
    <property type="entry name" value="GrpE_CC"/>
</dbReference>
<dbReference type="RefSeq" id="WP_207279667.1">
    <property type="nucleotide sequence ID" value="NZ_JAFLEQ010000017.1"/>
</dbReference>
<dbReference type="EMBL" id="JAFLEQ010000017">
    <property type="protein sequence ID" value="MBN9645196.1"/>
    <property type="molecule type" value="Genomic_DNA"/>
</dbReference>
<dbReference type="PROSITE" id="PS01071">
    <property type="entry name" value="GRPE"/>
    <property type="match status" value="1"/>
</dbReference>
<evidence type="ECO:0000256" key="2">
    <source>
        <dbReference type="ARBA" id="ARBA00023186"/>
    </source>
</evidence>
<dbReference type="CDD" id="cd00446">
    <property type="entry name" value="GrpE"/>
    <property type="match status" value="1"/>
</dbReference>
<comment type="function">
    <text evidence="3 4">Participates actively in the response to hyperosmotic and heat shock by preventing the aggregation of stress-denatured proteins, in association with DnaK and GrpE. It is the nucleotide exchange factor for DnaK and may function as a thermosensor. Unfolded proteins bind initially to DnaJ; upon interaction with the DnaJ-bound protein, DnaK hydrolyzes its bound ATP, resulting in the formation of a stable complex. GrpE releases ADP from DnaK; ATP binding to DnaK triggers the release of the substrate protein, thus completing the reaction cycle. Several rounds of ATP-dependent interactions between DnaJ, DnaK and GrpE are required for fully efficient folding.</text>
</comment>
<dbReference type="GO" id="GO:0042803">
    <property type="term" value="F:protein homodimerization activity"/>
    <property type="evidence" value="ECO:0007669"/>
    <property type="project" value="InterPro"/>
</dbReference>
<organism evidence="7 8">
    <name type="scientific">Corynebacterium mendelii</name>
    <dbReference type="NCBI Taxonomy" id="2765362"/>
    <lineage>
        <taxon>Bacteria</taxon>
        <taxon>Bacillati</taxon>
        <taxon>Actinomycetota</taxon>
        <taxon>Actinomycetes</taxon>
        <taxon>Mycobacteriales</taxon>
        <taxon>Corynebacteriaceae</taxon>
        <taxon>Corynebacterium</taxon>
    </lineage>
</organism>
<accession>A0A939E3V9</accession>
<sequence>MSNPESKPETPGAGTDQPVNPEQEQPDTADLDAGNDTPDAAEADASAAGDNGDSAGEEESSNPTVEDQLAERTEDLQRVTAEYANFRRRTARERDALVAHAKSSVVTEFLPVMDDLDLVDQHGDLTGPLKAVHDKITGTFGKLGVTRFGDPGDGFDPEIHEAVQDISSGDDKVIGTVLRPGYMFGDRLVRTAMVIIADADSPAE</sequence>
<dbReference type="Gene3D" id="2.30.22.10">
    <property type="entry name" value="Head domain of nucleotide exchange factor GrpE"/>
    <property type="match status" value="1"/>
</dbReference>
<dbReference type="PANTHER" id="PTHR21237">
    <property type="entry name" value="GRPE PROTEIN"/>
    <property type="match status" value="1"/>
</dbReference>
<evidence type="ECO:0000256" key="4">
    <source>
        <dbReference type="RuleBase" id="RU000639"/>
    </source>
</evidence>
<evidence type="ECO:0000256" key="1">
    <source>
        <dbReference type="ARBA" id="ARBA00009054"/>
    </source>
</evidence>
<proteinExistence type="inferred from homology"/>
<comment type="subcellular location">
    <subcellularLocation>
        <location evidence="3">Cytoplasm</location>
    </subcellularLocation>
</comment>
<dbReference type="GO" id="GO:0051087">
    <property type="term" value="F:protein-folding chaperone binding"/>
    <property type="evidence" value="ECO:0007669"/>
    <property type="project" value="InterPro"/>
</dbReference>
<dbReference type="NCBIfam" id="NF010761">
    <property type="entry name" value="PRK14164.1"/>
    <property type="match status" value="1"/>
</dbReference>
<evidence type="ECO:0000256" key="3">
    <source>
        <dbReference type="HAMAP-Rule" id="MF_01151"/>
    </source>
</evidence>
<dbReference type="GO" id="GO:0000774">
    <property type="term" value="F:adenyl-nucleotide exchange factor activity"/>
    <property type="evidence" value="ECO:0007669"/>
    <property type="project" value="InterPro"/>
</dbReference>
<dbReference type="AlphaFoldDB" id="A0A939E3V9"/>
<dbReference type="SUPFAM" id="SSF58014">
    <property type="entry name" value="Coiled-coil domain of nucleotide exchange factor GrpE"/>
    <property type="match status" value="1"/>
</dbReference>
<evidence type="ECO:0000313" key="8">
    <source>
        <dbReference type="Proteomes" id="UP000664332"/>
    </source>
</evidence>
<protein>
    <recommendedName>
        <fullName evidence="3 4">Protein GrpE</fullName>
    </recommendedName>
    <alternativeName>
        <fullName evidence="3">HSP-70 cofactor</fullName>
    </alternativeName>
</protein>
<keyword evidence="8" id="KW-1185">Reference proteome</keyword>
<comment type="caution">
    <text evidence="7">The sequence shown here is derived from an EMBL/GenBank/DDBJ whole genome shotgun (WGS) entry which is preliminary data.</text>
</comment>
<name>A0A939E3V9_9CORY</name>
<dbReference type="Proteomes" id="UP000664332">
    <property type="component" value="Unassembled WGS sequence"/>
</dbReference>
<dbReference type="GO" id="GO:0005737">
    <property type="term" value="C:cytoplasm"/>
    <property type="evidence" value="ECO:0007669"/>
    <property type="project" value="UniProtKB-SubCell"/>
</dbReference>
<keyword evidence="2 3" id="KW-0143">Chaperone</keyword>
<gene>
    <name evidence="3 7" type="primary">grpE</name>
    <name evidence="7" type="ORF">JZY06_11325</name>
</gene>
<dbReference type="InterPro" id="IPR009012">
    <property type="entry name" value="GrpE_head"/>
</dbReference>
<comment type="similarity">
    <text evidence="1 3 5">Belongs to the GrpE family.</text>
</comment>
<dbReference type="GO" id="GO:0006457">
    <property type="term" value="P:protein folding"/>
    <property type="evidence" value="ECO:0007669"/>
    <property type="project" value="InterPro"/>
</dbReference>
<dbReference type="InterPro" id="IPR000740">
    <property type="entry name" value="GrpE"/>
</dbReference>
<dbReference type="HAMAP" id="MF_01151">
    <property type="entry name" value="GrpE"/>
    <property type="match status" value="1"/>
</dbReference>
<dbReference type="GO" id="GO:0051082">
    <property type="term" value="F:unfolded protein binding"/>
    <property type="evidence" value="ECO:0007669"/>
    <property type="project" value="TreeGrafter"/>
</dbReference>
<dbReference type="Gene3D" id="3.90.20.20">
    <property type="match status" value="1"/>
</dbReference>
<reference evidence="7" key="1">
    <citation type="submission" date="2021-03" db="EMBL/GenBank/DDBJ databases">
        <authorList>
            <person name="Sun Q."/>
        </authorList>
    </citation>
    <scope>NUCLEOTIDE SEQUENCE</scope>
    <source>
        <strain evidence="7">CCM 8862</strain>
    </source>
</reference>
<dbReference type="PANTHER" id="PTHR21237:SF23">
    <property type="entry name" value="GRPE PROTEIN HOMOLOG, MITOCHONDRIAL"/>
    <property type="match status" value="1"/>
</dbReference>
<evidence type="ECO:0000313" key="7">
    <source>
        <dbReference type="EMBL" id="MBN9645196.1"/>
    </source>
</evidence>
<feature type="region of interest" description="Disordered" evidence="6">
    <location>
        <begin position="1"/>
        <end position="75"/>
    </location>
</feature>
<evidence type="ECO:0000256" key="5">
    <source>
        <dbReference type="RuleBase" id="RU004478"/>
    </source>
</evidence>
<comment type="subunit">
    <text evidence="3">Homodimer.</text>
</comment>
<dbReference type="SUPFAM" id="SSF51064">
    <property type="entry name" value="Head domain of nucleotide exchange factor GrpE"/>
    <property type="match status" value="1"/>
</dbReference>
<keyword evidence="3 4" id="KW-0346">Stress response</keyword>
<keyword evidence="3" id="KW-0963">Cytoplasm</keyword>
<evidence type="ECO:0000256" key="6">
    <source>
        <dbReference type="SAM" id="MobiDB-lite"/>
    </source>
</evidence>